<feature type="binding site" evidence="8">
    <location>
        <position position="8"/>
    </location>
    <ligand>
        <name>Mg(2+)</name>
        <dbReference type="ChEBI" id="CHEBI:18420"/>
    </ligand>
</feature>
<protein>
    <recommendedName>
        <fullName evidence="8">Holo-[acyl-carrier-protein] synthase</fullName>
        <shortName evidence="8">Holo-ACP synthase</shortName>
        <ecNumber evidence="8">2.7.8.7</ecNumber>
    </recommendedName>
    <alternativeName>
        <fullName evidence="8">4'-phosphopantetheinyl transferase AcpS</fullName>
    </alternativeName>
</protein>
<sequence>MIIGIGIDIADQTRIRHGITKFSTRFLQRIFTPEEIASCQKYRDPTEHYAGKFAVKEALMKAIGAGLRQHVTFRDIEVLNAESGAPYITLYGIAKQIAEQRGVTHSHVSLSHSANIATAVVVLERLT</sequence>
<name>I3CF36_9GAMM</name>
<dbReference type="GO" id="GO:0006633">
    <property type="term" value="P:fatty acid biosynthetic process"/>
    <property type="evidence" value="ECO:0007669"/>
    <property type="project" value="UniProtKB-UniRule"/>
</dbReference>
<dbReference type="RefSeq" id="WP_002684987.1">
    <property type="nucleotide sequence ID" value="NZ_JH600070.1"/>
</dbReference>
<evidence type="ECO:0000256" key="6">
    <source>
        <dbReference type="ARBA" id="ARBA00023098"/>
    </source>
</evidence>
<evidence type="ECO:0000256" key="4">
    <source>
        <dbReference type="ARBA" id="ARBA00022832"/>
    </source>
</evidence>
<dbReference type="GO" id="GO:0008897">
    <property type="term" value="F:holo-[acyl-carrier-protein] synthase activity"/>
    <property type="evidence" value="ECO:0007669"/>
    <property type="project" value="UniProtKB-UniRule"/>
</dbReference>
<keyword evidence="3 8" id="KW-0479">Metal-binding</keyword>
<keyword evidence="5 8" id="KW-0460">Magnesium</keyword>
<dbReference type="NCBIfam" id="TIGR00516">
    <property type="entry name" value="acpS"/>
    <property type="match status" value="1"/>
</dbReference>
<dbReference type="Gene3D" id="3.90.470.20">
    <property type="entry name" value="4'-phosphopantetheinyl transferase domain"/>
    <property type="match status" value="1"/>
</dbReference>
<comment type="subcellular location">
    <subcellularLocation>
        <location evidence="8">Cytoplasm</location>
    </subcellularLocation>
</comment>
<keyword evidence="2 8" id="KW-0808">Transferase</keyword>
<dbReference type="NCBIfam" id="TIGR00556">
    <property type="entry name" value="pantethn_trn"/>
    <property type="match status" value="1"/>
</dbReference>
<comment type="catalytic activity">
    <reaction evidence="8">
        <text>apo-[ACP] + CoA = holo-[ACP] + adenosine 3',5'-bisphosphate + H(+)</text>
        <dbReference type="Rhea" id="RHEA:12068"/>
        <dbReference type="Rhea" id="RHEA-COMP:9685"/>
        <dbReference type="Rhea" id="RHEA-COMP:9690"/>
        <dbReference type="ChEBI" id="CHEBI:15378"/>
        <dbReference type="ChEBI" id="CHEBI:29999"/>
        <dbReference type="ChEBI" id="CHEBI:57287"/>
        <dbReference type="ChEBI" id="CHEBI:58343"/>
        <dbReference type="ChEBI" id="CHEBI:64479"/>
        <dbReference type="EC" id="2.7.8.7"/>
    </reaction>
</comment>
<dbReference type="SUPFAM" id="SSF56214">
    <property type="entry name" value="4'-phosphopantetheinyl transferase"/>
    <property type="match status" value="1"/>
</dbReference>
<comment type="cofactor">
    <cofactor evidence="8">
        <name>Mg(2+)</name>
        <dbReference type="ChEBI" id="CHEBI:18420"/>
    </cofactor>
</comment>
<keyword evidence="4 8" id="KW-0276">Fatty acid metabolism</keyword>
<evidence type="ECO:0000256" key="2">
    <source>
        <dbReference type="ARBA" id="ARBA00022679"/>
    </source>
</evidence>
<evidence type="ECO:0000259" key="9">
    <source>
        <dbReference type="Pfam" id="PF01648"/>
    </source>
</evidence>
<evidence type="ECO:0000256" key="7">
    <source>
        <dbReference type="ARBA" id="ARBA00023160"/>
    </source>
</evidence>
<dbReference type="InterPro" id="IPR004568">
    <property type="entry name" value="Ppantetheine-prot_Trfase_dom"/>
</dbReference>
<keyword evidence="6 8" id="KW-0443">Lipid metabolism</keyword>
<dbReference type="eggNOG" id="COG0736">
    <property type="taxonomic scope" value="Bacteria"/>
</dbReference>
<dbReference type="GO" id="GO:0005737">
    <property type="term" value="C:cytoplasm"/>
    <property type="evidence" value="ECO:0007669"/>
    <property type="project" value="UniProtKB-SubCell"/>
</dbReference>
<dbReference type="InterPro" id="IPR037143">
    <property type="entry name" value="4-PPantetheinyl_Trfase_dom_sf"/>
</dbReference>
<evidence type="ECO:0000256" key="1">
    <source>
        <dbReference type="ARBA" id="ARBA00022516"/>
    </source>
</evidence>
<dbReference type="InterPro" id="IPR008278">
    <property type="entry name" value="4-PPantetheinyl_Trfase_dom"/>
</dbReference>
<evidence type="ECO:0000256" key="3">
    <source>
        <dbReference type="ARBA" id="ARBA00022723"/>
    </source>
</evidence>
<evidence type="ECO:0000313" key="10">
    <source>
        <dbReference type="EMBL" id="EIJ42229.1"/>
    </source>
</evidence>
<dbReference type="EMBL" id="JH600070">
    <property type="protein sequence ID" value="EIJ42229.1"/>
    <property type="molecule type" value="Genomic_DNA"/>
</dbReference>
<keyword evidence="8" id="KW-0963">Cytoplasm</keyword>
<keyword evidence="11" id="KW-1185">Reference proteome</keyword>
<accession>I3CF36</accession>
<dbReference type="OrthoDB" id="517356at2"/>
<organism evidence="10 11">
    <name type="scientific">Beggiatoa alba B18LD</name>
    <dbReference type="NCBI Taxonomy" id="395493"/>
    <lineage>
        <taxon>Bacteria</taxon>
        <taxon>Pseudomonadati</taxon>
        <taxon>Pseudomonadota</taxon>
        <taxon>Gammaproteobacteria</taxon>
        <taxon>Thiotrichales</taxon>
        <taxon>Thiotrichaceae</taxon>
        <taxon>Beggiatoa</taxon>
    </lineage>
</organism>
<evidence type="ECO:0000256" key="8">
    <source>
        <dbReference type="HAMAP-Rule" id="MF_00101"/>
    </source>
</evidence>
<reference evidence="10 11" key="1">
    <citation type="submission" date="2011-11" db="EMBL/GenBank/DDBJ databases">
        <title>Improved High-Quality Draft sequence of Beggiatoa alba B18lD.</title>
        <authorList>
            <consortium name="US DOE Joint Genome Institute"/>
            <person name="Lucas S."/>
            <person name="Han J."/>
            <person name="Lapidus A."/>
            <person name="Cheng J.-F."/>
            <person name="Goodwin L."/>
            <person name="Pitluck S."/>
            <person name="Peters L."/>
            <person name="Mikhailova N."/>
            <person name="Held B."/>
            <person name="Detter J.C."/>
            <person name="Han C."/>
            <person name="Tapia R."/>
            <person name="Land M."/>
            <person name="Hauser L."/>
            <person name="Kyrpides N."/>
            <person name="Ivanova N."/>
            <person name="Pagani I."/>
            <person name="Samuel K."/>
            <person name="Teske A."/>
            <person name="Mueller J."/>
            <person name="Woyke T."/>
        </authorList>
    </citation>
    <scope>NUCLEOTIDE SEQUENCE [LARGE SCALE GENOMIC DNA]</scope>
    <source>
        <strain evidence="10 11">B18LD</strain>
    </source>
</reference>
<feature type="binding site" evidence="8">
    <location>
        <position position="57"/>
    </location>
    <ligand>
        <name>Mg(2+)</name>
        <dbReference type="ChEBI" id="CHEBI:18420"/>
    </ligand>
</feature>
<dbReference type="AlphaFoldDB" id="I3CF36"/>
<evidence type="ECO:0000313" key="11">
    <source>
        <dbReference type="Proteomes" id="UP000005744"/>
    </source>
</evidence>
<dbReference type="GO" id="GO:0000287">
    <property type="term" value="F:magnesium ion binding"/>
    <property type="evidence" value="ECO:0007669"/>
    <property type="project" value="UniProtKB-UniRule"/>
</dbReference>
<comment type="similarity">
    <text evidence="8">Belongs to the P-Pant transferase superfamily. AcpS family.</text>
</comment>
<evidence type="ECO:0000256" key="5">
    <source>
        <dbReference type="ARBA" id="ARBA00022842"/>
    </source>
</evidence>
<keyword evidence="7 8" id="KW-0275">Fatty acid biosynthesis</keyword>
<gene>
    <name evidence="8" type="primary">acpS</name>
    <name evidence="10" type="ORF">BegalDRAFT_1333</name>
</gene>
<keyword evidence="1 8" id="KW-0444">Lipid biosynthesis</keyword>
<proteinExistence type="inferred from homology"/>
<comment type="function">
    <text evidence="8">Transfers the 4'-phosphopantetheine moiety from coenzyme A to a Ser of acyl-carrier-protein.</text>
</comment>
<dbReference type="EC" id="2.7.8.7" evidence="8"/>
<dbReference type="InterPro" id="IPR002582">
    <property type="entry name" value="ACPS"/>
</dbReference>
<dbReference type="HAMAP" id="MF_00101">
    <property type="entry name" value="AcpS"/>
    <property type="match status" value="1"/>
</dbReference>
<dbReference type="Proteomes" id="UP000005744">
    <property type="component" value="Unassembled WGS sequence"/>
</dbReference>
<dbReference type="STRING" id="395493.BegalDRAFT_1333"/>
<dbReference type="HOGENOM" id="CLU_089696_3_1_6"/>
<feature type="domain" description="4'-phosphopantetheinyl transferase" evidence="9">
    <location>
        <begin position="4"/>
        <end position="112"/>
    </location>
</feature>
<dbReference type="Pfam" id="PF01648">
    <property type="entry name" value="ACPS"/>
    <property type="match status" value="1"/>
</dbReference>